<dbReference type="InterPro" id="IPR016181">
    <property type="entry name" value="Acyl_CoA_acyltransferase"/>
</dbReference>
<dbReference type="PANTHER" id="PTHR13947">
    <property type="entry name" value="GNAT FAMILY N-ACETYLTRANSFERASE"/>
    <property type="match status" value="1"/>
</dbReference>
<dbReference type="InterPro" id="IPR000182">
    <property type="entry name" value="GNAT_dom"/>
</dbReference>
<evidence type="ECO:0000256" key="2">
    <source>
        <dbReference type="SAM" id="MobiDB-lite"/>
    </source>
</evidence>
<sequence length="183" mass="19082">MTTTAQDPVPGGATTLTVRSARPDEFDAVGELTVAGFSAGPYPPDAERAALLRDVAGRARTADVRVAVEGGELLGTATLAPGGTEHARFAGPDELELRLLAVSLAARRRGIGALLLEDAAARAREGGHTRLVLDTGARNETAQRLYHRAGFTRLTAREDRLGHGGLRLAVFGRDVDPAPGSPS</sequence>
<keyword evidence="1" id="KW-0808">Transferase</keyword>
<feature type="domain" description="N-acetyltransferase" evidence="3">
    <location>
        <begin position="16"/>
        <end position="173"/>
    </location>
</feature>
<gene>
    <name evidence="4" type="ORF">BJ968_001165</name>
</gene>
<organism evidence="4 5">
    <name type="scientific">Kineococcus aurantiacus</name>
    <dbReference type="NCBI Taxonomy" id="37633"/>
    <lineage>
        <taxon>Bacteria</taxon>
        <taxon>Bacillati</taxon>
        <taxon>Actinomycetota</taxon>
        <taxon>Actinomycetes</taxon>
        <taxon>Kineosporiales</taxon>
        <taxon>Kineosporiaceae</taxon>
        <taxon>Kineococcus</taxon>
    </lineage>
</organism>
<dbReference type="Pfam" id="PF00583">
    <property type="entry name" value="Acetyltransf_1"/>
    <property type="match status" value="1"/>
</dbReference>
<protein>
    <submittedName>
        <fullName evidence="4">Ribosomal protein S18 acetylase RimI-like enzyme</fullName>
    </submittedName>
</protein>
<dbReference type="Proteomes" id="UP000521922">
    <property type="component" value="Unassembled WGS sequence"/>
</dbReference>
<keyword evidence="5" id="KW-1185">Reference proteome</keyword>
<evidence type="ECO:0000256" key="1">
    <source>
        <dbReference type="ARBA" id="ARBA00022679"/>
    </source>
</evidence>
<dbReference type="EMBL" id="JACCBB010000001">
    <property type="protein sequence ID" value="NYD21625.1"/>
    <property type="molecule type" value="Genomic_DNA"/>
</dbReference>
<evidence type="ECO:0000313" key="5">
    <source>
        <dbReference type="Proteomes" id="UP000521922"/>
    </source>
</evidence>
<dbReference type="CDD" id="cd04301">
    <property type="entry name" value="NAT_SF"/>
    <property type="match status" value="1"/>
</dbReference>
<evidence type="ECO:0000259" key="3">
    <source>
        <dbReference type="PROSITE" id="PS51186"/>
    </source>
</evidence>
<comment type="caution">
    <text evidence="4">The sequence shown here is derived from an EMBL/GenBank/DDBJ whole genome shotgun (WGS) entry which is preliminary data.</text>
</comment>
<dbReference type="SUPFAM" id="SSF55729">
    <property type="entry name" value="Acyl-CoA N-acyltransferases (Nat)"/>
    <property type="match status" value="1"/>
</dbReference>
<dbReference type="AlphaFoldDB" id="A0A7Y9DIK3"/>
<name>A0A7Y9DIK3_9ACTN</name>
<dbReference type="InterPro" id="IPR050769">
    <property type="entry name" value="NAT_camello-type"/>
</dbReference>
<dbReference type="PROSITE" id="PS51186">
    <property type="entry name" value="GNAT"/>
    <property type="match status" value="1"/>
</dbReference>
<keyword evidence="4" id="KW-0689">Ribosomal protein</keyword>
<dbReference type="GO" id="GO:0005840">
    <property type="term" value="C:ribosome"/>
    <property type="evidence" value="ECO:0007669"/>
    <property type="project" value="UniProtKB-KW"/>
</dbReference>
<dbReference type="RefSeq" id="WP_179750050.1">
    <property type="nucleotide sequence ID" value="NZ_BAAAGN010000005.1"/>
</dbReference>
<dbReference type="Gene3D" id="3.40.630.30">
    <property type="match status" value="1"/>
</dbReference>
<evidence type="ECO:0000313" key="4">
    <source>
        <dbReference type="EMBL" id="NYD21625.1"/>
    </source>
</evidence>
<reference evidence="4 5" key="1">
    <citation type="submission" date="2020-07" db="EMBL/GenBank/DDBJ databases">
        <title>Sequencing the genomes of 1000 actinobacteria strains.</title>
        <authorList>
            <person name="Klenk H.-P."/>
        </authorList>
    </citation>
    <scope>NUCLEOTIDE SEQUENCE [LARGE SCALE GENOMIC DNA]</scope>
    <source>
        <strain evidence="4 5">DSM 7487</strain>
    </source>
</reference>
<feature type="region of interest" description="Disordered" evidence="2">
    <location>
        <begin position="1"/>
        <end position="21"/>
    </location>
</feature>
<keyword evidence="4" id="KW-0687">Ribonucleoprotein</keyword>
<accession>A0A7Y9DIK3</accession>
<dbReference type="GO" id="GO:0008080">
    <property type="term" value="F:N-acetyltransferase activity"/>
    <property type="evidence" value="ECO:0007669"/>
    <property type="project" value="InterPro"/>
</dbReference>
<proteinExistence type="predicted"/>
<dbReference type="PANTHER" id="PTHR13947:SF37">
    <property type="entry name" value="LD18367P"/>
    <property type="match status" value="1"/>
</dbReference>